<accession>A0A431UYQ4</accession>
<dbReference type="AlphaFoldDB" id="A0A431UYQ4"/>
<keyword evidence="2" id="KW-0472">Membrane</keyword>
<evidence type="ECO:0000256" key="2">
    <source>
        <dbReference type="SAM" id="Phobius"/>
    </source>
</evidence>
<feature type="transmembrane region" description="Helical" evidence="2">
    <location>
        <begin position="38"/>
        <end position="71"/>
    </location>
</feature>
<proteinExistence type="predicted"/>
<dbReference type="RefSeq" id="WP_126486658.1">
    <property type="nucleotide sequence ID" value="NZ_RXNS01000022.1"/>
</dbReference>
<evidence type="ECO:0000313" key="4">
    <source>
        <dbReference type="Proteomes" id="UP000267400"/>
    </source>
</evidence>
<keyword evidence="2" id="KW-1133">Transmembrane helix</keyword>
<name>A0A431UYQ4_9GAMM</name>
<evidence type="ECO:0000313" key="3">
    <source>
        <dbReference type="EMBL" id="RTQ98890.1"/>
    </source>
</evidence>
<reference evidence="3 4" key="1">
    <citation type="submission" date="2018-12" db="EMBL/GenBank/DDBJ databases">
        <authorList>
            <person name="Yu L."/>
        </authorList>
    </citation>
    <scope>NUCLEOTIDE SEQUENCE [LARGE SCALE GENOMIC DNA]</scope>
    <source>
        <strain evidence="3 4">11S</strain>
    </source>
</reference>
<keyword evidence="2" id="KW-0812">Transmembrane</keyword>
<protein>
    <submittedName>
        <fullName evidence="3">Uncharacterized protein</fullName>
    </submittedName>
</protein>
<dbReference type="Proteomes" id="UP000267400">
    <property type="component" value="Unassembled WGS sequence"/>
</dbReference>
<organism evidence="3 4">
    <name type="scientific">Halomonas nitroreducens</name>
    <dbReference type="NCBI Taxonomy" id="447425"/>
    <lineage>
        <taxon>Bacteria</taxon>
        <taxon>Pseudomonadati</taxon>
        <taxon>Pseudomonadota</taxon>
        <taxon>Gammaproteobacteria</taxon>
        <taxon>Oceanospirillales</taxon>
        <taxon>Halomonadaceae</taxon>
        <taxon>Halomonas</taxon>
    </lineage>
</organism>
<dbReference type="EMBL" id="RXNS01000022">
    <property type="protein sequence ID" value="RTQ98890.1"/>
    <property type="molecule type" value="Genomic_DNA"/>
</dbReference>
<sequence length="131" mass="15340">MPDPKDPRHNAAWRAAQQWQERAHQARPGGNIGGLRLLFTWLVFGALMVVGVVLGLFFLLVGWAMLPILRYRMKKRMERMRADQAEDVGGSFHYRETRYRETRSGGARHRDQQVLEGDYEVKNADRDDEWR</sequence>
<feature type="region of interest" description="Disordered" evidence="1">
    <location>
        <begin position="98"/>
        <end position="131"/>
    </location>
</feature>
<keyword evidence="4" id="KW-1185">Reference proteome</keyword>
<gene>
    <name evidence="3" type="ORF">EKG36_18290</name>
</gene>
<comment type="caution">
    <text evidence="3">The sequence shown here is derived from an EMBL/GenBank/DDBJ whole genome shotgun (WGS) entry which is preliminary data.</text>
</comment>
<dbReference type="OrthoDB" id="6183064at2"/>
<evidence type="ECO:0000256" key="1">
    <source>
        <dbReference type="SAM" id="MobiDB-lite"/>
    </source>
</evidence>